<evidence type="ECO:0000256" key="4">
    <source>
        <dbReference type="ARBA" id="ARBA00019595"/>
    </source>
</evidence>
<gene>
    <name evidence="9" type="ORF">SAMN04489710_11932</name>
</gene>
<dbReference type="STRING" id="32040.SAMN04489710_11932"/>
<evidence type="ECO:0000313" key="9">
    <source>
        <dbReference type="EMBL" id="SFE21323.1"/>
    </source>
</evidence>
<evidence type="ECO:0000256" key="3">
    <source>
        <dbReference type="ARBA" id="ARBA00012098"/>
    </source>
</evidence>
<dbReference type="InterPro" id="IPR014710">
    <property type="entry name" value="RmlC-like_jellyroll"/>
</dbReference>
<evidence type="ECO:0000256" key="7">
    <source>
        <dbReference type="ARBA" id="ARBA00033311"/>
    </source>
</evidence>
<comment type="function">
    <text evidence="2">Catalyzes the epimerization of the C3' and C5'positions of dTDP-6-deoxy-D-xylo-4-hexulose, forming dTDP-6-deoxy-L-lyxo-4-hexulose.</text>
</comment>
<keyword evidence="10" id="KW-1185">Reference proteome</keyword>
<evidence type="ECO:0000313" key="10">
    <source>
        <dbReference type="Proteomes" id="UP000199517"/>
    </source>
</evidence>
<name>A0A1I1YT42_9BURK</name>
<dbReference type="EMBL" id="FOMQ01000019">
    <property type="protein sequence ID" value="SFE21323.1"/>
    <property type="molecule type" value="Genomic_DNA"/>
</dbReference>
<evidence type="ECO:0000256" key="5">
    <source>
        <dbReference type="ARBA" id="ARBA00029758"/>
    </source>
</evidence>
<dbReference type="InterPro" id="IPR011051">
    <property type="entry name" value="RmlC_Cupin_sf"/>
</dbReference>
<evidence type="ECO:0000256" key="6">
    <source>
        <dbReference type="ARBA" id="ARBA00031424"/>
    </source>
</evidence>
<organism evidence="9 10">
    <name type="scientific">Paracidovorax konjaci</name>
    <dbReference type="NCBI Taxonomy" id="32040"/>
    <lineage>
        <taxon>Bacteria</taxon>
        <taxon>Pseudomonadati</taxon>
        <taxon>Pseudomonadota</taxon>
        <taxon>Betaproteobacteria</taxon>
        <taxon>Burkholderiales</taxon>
        <taxon>Comamonadaceae</taxon>
        <taxon>Paracidovorax</taxon>
    </lineage>
</organism>
<dbReference type="GO" id="GO:0000271">
    <property type="term" value="P:polysaccharide biosynthetic process"/>
    <property type="evidence" value="ECO:0007669"/>
    <property type="project" value="TreeGrafter"/>
</dbReference>
<feature type="active site" description="Proton acceptor" evidence="8">
    <location>
        <position position="61"/>
    </location>
</feature>
<dbReference type="PANTHER" id="PTHR21047">
    <property type="entry name" value="DTDP-6-DEOXY-D-GLUCOSE-3,5 EPIMERASE"/>
    <property type="match status" value="1"/>
</dbReference>
<evidence type="ECO:0000256" key="2">
    <source>
        <dbReference type="ARBA" id="ARBA00001997"/>
    </source>
</evidence>
<dbReference type="InterPro" id="IPR000888">
    <property type="entry name" value="RmlC-like"/>
</dbReference>
<accession>A0A1I1YT42</accession>
<dbReference type="GO" id="GO:0005829">
    <property type="term" value="C:cytosol"/>
    <property type="evidence" value="ECO:0007669"/>
    <property type="project" value="TreeGrafter"/>
</dbReference>
<dbReference type="GO" id="GO:0008830">
    <property type="term" value="F:dTDP-4-dehydrorhamnose 3,5-epimerase activity"/>
    <property type="evidence" value="ECO:0007669"/>
    <property type="project" value="UniProtKB-EC"/>
</dbReference>
<dbReference type="Gene3D" id="2.60.120.10">
    <property type="entry name" value="Jelly Rolls"/>
    <property type="match status" value="1"/>
</dbReference>
<dbReference type="RefSeq" id="WP_092956889.1">
    <property type="nucleotide sequence ID" value="NZ_FOMQ01000019.1"/>
</dbReference>
<dbReference type="CDD" id="cd00438">
    <property type="entry name" value="cupin_RmlC"/>
    <property type="match status" value="1"/>
</dbReference>
<evidence type="ECO:0000256" key="8">
    <source>
        <dbReference type="PIRSR" id="PIRSR600888-1"/>
    </source>
</evidence>
<dbReference type="GO" id="GO:0019305">
    <property type="term" value="P:dTDP-rhamnose biosynthetic process"/>
    <property type="evidence" value="ECO:0007669"/>
    <property type="project" value="TreeGrafter"/>
</dbReference>
<dbReference type="AlphaFoldDB" id="A0A1I1YT42"/>
<dbReference type="OrthoDB" id="9800680at2"/>
<reference evidence="10" key="1">
    <citation type="submission" date="2016-10" db="EMBL/GenBank/DDBJ databases">
        <authorList>
            <person name="Varghese N."/>
            <person name="Submissions S."/>
        </authorList>
    </citation>
    <scope>NUCLEOTIDE SEQUENCE [LARGE SCALE GENOMIC DNA]</scope>
    <source>
        <strain evidence="10">DSM 7481</strain>
    </source>
</reference>
<protein>
    <recommendedName>
        <fullName evidence="4">dTDP-4-dehydrorhamnose 3,5-epimerase</fullName>
        <ecNumber evidence="3">5.1.3.13</ecNumber>
    </recommendedName>
    <alternativeName>
        <fullName evidence="6">Thymidine diphospho-4-keto-rhamnose 3,5-epimerase</fullName>
    </alternativeName>
    <alternativeName>
        <fullName evidence="5">dTDP-4-keto-6-deoxyglucose 3,5-epimerase</fullName>
    </alternativeName>
    <alternativeName>
        <fullName evidence="7">dTDP-6-deoxy-D-xylo-4-hexulose 3,5-epimerase</fullName>
    </alternativeName>
</protein>
<dbReference type="PANTHER" id="PTHR21047:SF2">
    <property type="entry name" value="THYMIDINE DIPHOSPHO-4-KETO-RHAMNOSE 3,5-EPIMERASE"/>
    <property type="match status" value="1"/>
</dbReference>
<dbReference type="Pfam" id="PF00908">
    <property type="entry name" value="dTDP_sugar_isom"/>
    <property type="match status" value="1"/>
</dbReference>
<sequence length="188" mass="21004">MRFEESPVPGCYLIQPQAQPDERGRFVKTFSREAFLARGLECDWAESFYSVSRRGVLRGLHFQLPPHHHAKLVHCSHGRLFDVVVDLRIGSPTQGRFATFELDAERGNQIYIPAGCAHGCYALTEGATIVYHVTSAHAPQHDAGIRWDSAGIPWPDDQPLLSVRDRGHPRLSDFASPFAMPEGAPHDH</sequence>
<dbReference type="Proteomes" id="UP000199517">
    <property type="component" value="Unassembled WGS sequence"/>
</dbReference>
<feature type="active site" description="Proton donor" evidence="8">
    <location>
        <position position="131"/>
    </location>
</feature>
<dbReference type="EC" id="5.1.3.13" evidence="3"/>
<evidence type="ECO:0000256" key="1">
    <source>
        <dbReference type="ARBA" id="ARBA00001298"/>
    </source>
</evidence>
<dbReference type="SUPFAM" id="SSF51182">
    <property type="entry name" value="RmlC-like cupins"/>
    <property type="match status" value="1"/>
</dbReference>
<comment type="catalytic activity">
    <reaction evidence="1">
        <text>dTDP-4-dehydro-6-deoxy-alpha-D-glucose = dTDP-4-dehydro-beta-L-rhamnose</text>
        <dbReference type="Rhea" id="RHEA:16969"/>
        <dbReference type="ChEBI" id="CHEBI:57649"/>
        <dbReference type="ChEBI" id="CHEBI:62830"/>
        <dbReference type="EC" id="5.1.3.13"/>
    </reaction>
</comment>
<proteinExistence type="predicted"/>